<proteinExistence type="predicted"/>
<gene>
    <name evidence="1" type="ORF">ACFO1S_21270</name>
</gene>
<dbReference type="Proteomes" id="UP001595755">
    <property type="component" value="Unassembled WGS sequence"/>
</dbReference>
<evidence type="ECO:0000313" key="2">
    <source>
        <dbReference type="Proteomes" id="UP001595755"/>
    </source>
</evidence>
<accession>A0ABV8SFG4</accession>
<sequence length="171" mass="19653">MFMINYKINSDQLIPSELAPEIYGFIELLIGSNAYGCYPKSPVPYEGSDLLSTWFEQLSENACLLEEHSIVIINDITSYNTWLSFNRIDEDSVEISELLFDKPDGIQSVITQPIPEATLGKISNIPVKIIDFKREVFTKTSRFLNEVLISNPLYRQFPWVIRIQENLSKII</sequence>
<protein>
    <submittedName>
        <fullName evidence="1">Uncharacterized protein</fullName>
    </submittedName>
</protein>
<name>A0ABV8SFG4_9BACL</name>
<comment type="caution">
    <text evidence="1">The sequence shown here is derived from an EMBL/GenBank/DDBJ whole genome shotgun (WGS) entry which is preliminary data.</text>
</comment>
<keyword evidence="2" id="KW-1185">Reference proteome</keyword>
<dbReference type="RefSeq" id="WP_204605582.1">
    <property type="nucleotide sequence ID" value="NZ_JBHSED010000046.1"/>
</dbReference>
<evidence type="ECO:0000313" key="1">
    <source>
        <dbReference type="EMBL" id="MFC4305965.1"/>
    </source>
</evidence>
<organism evidence="1 2">
    <name type="scientific">Cohnella boryungensis</name>
    <dbReference type="NCBI Taxonomy" id="768479"/>
    <lineage>
        <taxon>Bacteria</taxon>
        <taxon>Bacillati</taxon>
        <taxon>Bacillota</taxon>
        <taxon>Bacilli</taxon>
        <taxon>Bacillales</taxon>
        <taxon>Paenibacillaceae</taxon>
        <taxon>Cohnella</taxon>
    </lineage>
</organism>
<dbReference type="EMBL" id="JBHSED010000046">
    <property type="protein sequence ID" value="MFC4305965.1"/>
    <property type="molecule type" value="Genomic_DNA"/>
</dbReference>
<reference evidence="2" key="1">
    <citation type="journal article" date="2019" name="Int. J. Syst. Evol. Microbiol.">
        <title>The Global Catalogue of Microorganisms (GCM) 10K type strain sequencing project: providing services to taxonomists for standard genome sequencing and annotation.</title>
        <authorList>
            <consortium name="The Broad Institute Genomics Platform"/>
            <consortium name="The Broad Institute Genome Sequencing Center for Infectious Disease"/>
            <person name="Wu L."/>
            <person name="Ma J."/>
        </authorList>
    </citation>
    <scope>NUCLEOTIDE SEQUENCE [LARGE SCALE GENOMIC DNA]</scope>
    <source>
        <strain evidence="2">CGMCC 4.1641</strain>
    </source>
</reference>